<evidence type="ECO:0000313" key="1">
    <source>
        <dbReference type="EMBL" id="EGG22196.1"/>
    </source>
</evidence>
<dbReference type="KEGG" id="dfa:DFA_04314"/>
<dbReference type="EMBL" id="GL883009">
    <property type="protein sequence ID" value="EGG22196.1"/>
    <property type="molecule type" value="Genomic_DNA"/>
</dbReference>
<dbReference type="GeneID" id="14874671"/>
<sequence>MDYKERKEIAIKSVLHSTYLLRNIRRWIKLINRISTRELIKTRLQIVPEYDRVHNSNVDRYYKEMLRHPNLMCKTFNQANSVMWLLKNGFHYLLRDKIRAGHELTFDGNWMDLVTRETLYIFIDEEIERLVKQYFGSIKDHYGAHLGMLEGAGRSGDHRMVTVAHSIITKFNFSKMLYATCYGGNIYSIQFVLKYATTVERQNFDMCLYNMLLSGNTAEAVEYLITLLSEDKLVRKYNVQGSHDYPDIFDRLLKIGDVGLIRRLVKDLKVVHYEEPRLEIYAFGVMEDIMQVTSQQIQVLSLAWVELGSHKLKASHQVMESRFEKEIPIDWIGTHKERIVSREQLLNILTAFELILEIYKFPLYNGIPTQSTGEHTVRLAKFSRLIVPSLAMIMSLSGHQKVAEYIGTHLGKLLDIDQLFYAACQSDYIENVYYYFPMYQLKRQQQQLQQQQKIEELKKKKKNLVNTTEKFIPPTTSKLDIFLFLSNHFKYETVHDLMLIINAAIKVGNVELVRHVIHTNILVLTSISLDIIFNSCNIEIATFLLSVYYHQKTIRFSTNEFDRISGRPKTAYFIVRNFIQLQAWMYFMTFDQGYYDQVLCKLALFLNRPEVFSVFMPRSVPTEFCFGGSPEAIKKTCLRVSRYGSGEIISTPDTWETIGEIGSTDLLDLVMANHKESEPVLSRVVKGAFKASNHALIIHVESKYYKTYYTMDNITEALNSNCFKILFHYFEKNRSSRCSDIVNRITTILNNSKPIINKQKQQLLELLNK</sequence>
<reference evidence="2" key="1">
    <citation type="journal article" date="2011" name="Genome Res.">
        <title>Phylogeny-wide analysis of social amoeba genomes highlights ancient origins for complex intercellular communication.</title>
        <authorList>
            <person name="Heidel A.J."/>
            <person name="Lawal H.M."/>
            <person name="Felder M."/>
            <person name="Schilde C."/>
            <person name="Helps N.R."/>
            <person name="Tunggal B."/>
            <person name="Rivero F."/>
            <person name="John U."/>
            <person name="Schleicher M."/>
            <person name="Eichinger L."/>
            <person name="Platzer M."/>
            <person name="Noegel A.A."/>
            <person name="Schaap P."/>
            <person name="Gloeckner G."/>
        </authorList>
    </citation>
    <scope>NUCLEOTIDE SEQUENCE [LARGE SCALE GENOMIC DNA]</scope>
    <source>
        <strain evidence="2">SH3</strain>
    </source>
</reference>
<gene>
    <name evidence="1" type="ORF">DFA_04314</name>
</gene>
<dbReference type="Proteomes" id="UP000007797">
    <property type="component" value="Unassembled WGS sequence"/>
</dbReference>
<keyword evidence="2" id="KW-1185">Reference proteome</keyword>
<dbReference type="RefSeq" id="XP_004360047.1">
    <property type="nucleotide sequence ID" value="XM_004359990.1"/>
</dbReference>
<protein>
    <submittedName>
        <fullName evidence="1">Uncharacterized protein</fullName>
    </submittedName>
</protein>
<accession>F4PP83</accession>
<proteinExistence type="predicted"/>
<dbReference type="AlphaFoldDB" id="F4PP83"/>
<name>F4PP83_CACFS</name>
<evidence type="ECO:0000313" key="2">
    <source>
        <dbReference type="Proteomes" id="UP000007797"/>
    </source>
</evidence>
<organism evidence="1 2">
    <name type="scientific">Cavenderia fasciculata</name>
    <name type="common">Slime mold</name>
    <name type="synonym">Dictyostelium fasciculatum</name>
    <dbReference type="NCBI Taxonomy" id="261658"/>
    <lineage>
        <taxon>Eukaryota</taxon>
        <taxon>Amoebozoa</taxon>
        <taxon>Evosea</taxon>
        <taxon>Eumycetozoa</taxon>
        <taxon>Dictyostelia</taxon>
        <taxon>Acytosteliales</taxon>
        <taxon>Cavenderiaceae</taxon>
        <taxon>Cavenderia</taxon>
    </lineage>
</organism>